<dbReference type="AlphaFoldDB" id="A0A5J9WQR2"/>
<dbReference type="Proteomes" id="UP000324897">
    <property type="component" value="Chromosome 6"/>
</dbReference>
<proteinExistence type="predicted"/>
<comment type="caution">
    <text evidence="2">The sequence shown here is derived from an EMBL/GenBank/DDBJ whole genome shotgun (WGS) entry which is preliminary data.</text>
</comment>
<keyword evidence="3" id="KW-1185">Reference proteome</keyword>
<dbReference type="EMBL" id="RWGY01000002">
    <property type="protein sequence ID" value="TVU49634.1"/>
    <property type="molecule type" value="Genomic_DNA"/>
</dbReference>
<feature type="non-terminal residue" evidence="2">
    <location>
        <position position="141"/>
    </location>
</feature>
<gene>
    <name evidence="2" type="ORF">EJB05_00952</name>
</gene>
<protein>
    <submittedName>
        <fullName evidence="2">Uncharacterized protein</fullName>
    </submittedName>
</protein>
<feature type="region of interest" description="Disordered" evidence="1">
    <location>
        <begin position="1"/>
        <end position="47"/>
    </location>
</feature>
<evidence type="ECO:0000256" key="1">
    <source>
        <dbReference type="SAM" id="MobiDB-lite"/>
    </source>
</evidence>
<reference evidence="2 3" key="1">
    <citation type="journal article" date="2019" name="Sci. Rep.">
        <title>A high-quality genome of Eragrostis curvula grass provides insights into Poaceae evolution and supports new strategies to enhance forage quality.</title>
        <authorList>
            <person name="Carballo J."/>
            <person name="Santos B.A.C.M."/>
            <person name="Zappacosta D."/>
            <person name="Garbus I."/>
            <person name="Selva J.P."/>
            <person name="Gallo C.A."/>
            <person name="Diaz A."/>
            <person name="Albertini E."/>
            <person name="Caccamo M."/>
            <person name="Echenique V."/>
        </authorList>
    </citation>
    <scope>NUCLEOTIDE SEQUENCE [LARGE SCALE GENOMIC DNA]</scope>
    <source>
        <strain evidence="3">cv. Victoria</strain>
        <tissue evidence="2">Leaf</tissue>
    </source>
</reference>
<sequence>IGTSPPRRPLTSRRRCRPPRLPSAPGARCSIPRSSPSTHFPRLSASRTKTWRRWRVSPYPSATAATPRPQDTRPLRRRLRLLARSTAVSTSAAYADSTPPPHPPRQPHTSTCSFQAFSAPLRPTILNRKFWHCHCQNTTES</sequence>
<organism evidence="2 3">
    <name type="scientific">Eragrostis curvula</name>
    <name type="common">weeping love grass</name>
    <dbReference type="NCBI Taxonomy" id="38414"/>
    <lineage>
        <taxon>Eukaryota</taxon>
        <taxon>Viridiplantae</taxon>
        <taxon>Streptophyta</taxon>
        <taxon>Embryophyta</taxon>
        <taxon>Tracheophyta</taxon>
        <taxon>Spermatophyta</taxon>
        <taxon>Magnoliopsida</taxon>
        <taxon>Liliopsida</taxon>
        <taxon>Poales</taxon>
        <taxon>Poaceae</taxon>
        <taxon>PACMAD clade</taxon>
        <taxon>Chloridoideae</taxon>
        <taxon>Eragrostideae</taxon>
        <taxon>Eragrostidinae</taxon>
        <taxon>Eragrostis</taxon>
    </lineage>
</organism>
<evidence type="ECO:0000313" key="2">
    <source>
        <dbReference type="EMBL" id="TVU49634.1"/>
    </source>
</evidence>
<name>A0A5J9WQR2_9POAL</name>
<feature type="non-terminal residue" evidence="2">
    <location>
        <position position="1"/>
    </location>
</feature>
<accession>A0A5J9WQR2</accession>
<feature type="region of interest" description="Disordered" evidence="1">
    <location>
        <begin position="86"/>
        <end position="111"/>
    </location>
</feature>
<evidence type="ECO:0000313" key="3">
    <source>
        <dbReference type="Proteomes" id="UP000324897"/>
    </source>
</evidence>
<dbReference type="Gramene" id="TVU49634">
    <property type="protein sequence ID" value="TVU49634"/>
    <property type="gene ID" value="EJB05_00952"/>
</dbReference>